<dbReference type="InterPro" id="IPR012334">
    <property type="entry name" value="Pectin_lyas_fold"/>
</dbReference>
<evidence type="ECO:0000313" key="8">
    <source>
        <dbReference type="Proteomes" id="UP000004994"/>
    </source>
</evidence>
<dbReference type="SUPFAM" id="SSF51126">
    <property type="entry name" value="Pectin lyase-like"/>
    <property type="match status" value="1"/>
</dbReference>
<dbReference type="PANTHER" id="PTHR31707">
    <property type="entry name" value="PECTINESTERASE"/>
    <property type="match status" value="1"/>
</dbReference>
<dbReference type="EnsemblPlants" id="Solyc10g052730.2.1">
    <property type="protein sequence ID" value="Solyc10g052730.2.1"/>
    <property type="gene ID" value="Solyc10g052730.2"/>
</dbReference>
<comment type="pathway">
    <text evidence="1">Glycan metabolism; pectin degradation; 2-dehydro-3-deoxy-D-gluconate from pectin: step 1/5.</text>
</comment>
<dbReference type="Gramene" id="Solyc10g052730.2.1">
    <property type="protein sequence ID" value="Solyc10g052730.2.1"/>
    <property type="gene ID" value="Solyc10g052730.2"/>
</dbReference>
<sequence>MIIRGNRSFIDGNKIYDTAIVGVLGNDFTAKDLTFRNNVGPIKHPEVMLRVEANLVLFYKCRCDWYQNTLYVKNKRQFYRDSEVYGTIDFICGDVTTLVPN</sequence>
<evidence type="ECO:0000313" key="7">
    <source>
        <dbReference type="EnsemblPlants" id="Solyc10g052730.2.1"/>
    </source>
</evidence>
<accession>A0A3Q7IGM9</accession>
<comment type="catalytic activity">
    <reaction evidence="5">
        <text>[(1-&gt;4)-alpha-D-galacturonosyl methyl ester](n) + n H2O = [(1-&gt;4)-alpha-D-galacturonosyl](n) + n methanol + n H(+)</text>
        <dbReference type="Rhea" id="RHEA:22380"/>
        <dbReference type="Rhea" id="RHEA-COMP:14570"/>
        <dbReference type="Rhea" id="RHEA-COMP:14573"/>
        <dbReference type="ChEBI" id="CHEBI:15377"/>
        <dbReference type="ChEBI" id="CHEBI:15378"/>
        <dbReference type="ChEBI" id="CHEBI:17790"/>
        <dbReference type="ChEBI" id="CHEBI:140522"/>
        <dbReference type="ChEBI" id="CHEBI:140523"/>
        <dbReference type="EC" id="3.1.1.11"/>
    </reaction>
</comment>
<name>A0A3Q7IGM9_SOLLC</name>
<dbReference type="UniPathway" id="UPA00545">
    <property type="reaction ID" value="UER00823"/>
</dbReference>
<dbReference type="GO" id="GO:0045490">
    <property type="term" value="P:pectin catabolic process"/>
    <property type="evidence" value="ECO:0007669"/>
    <property type="project" value="UniProtKB-UniPathway"/>
</dbReference>
<keyword evidence="4" id="KW-0961">Cell wall biogenesis/degradation</keyword>
<dbReference type="OMA" id="HIREQFY"/>
<evidence type="ECO:0000256" key="3">
    <source>
        <dbReference type="ARBA" id="ARBA00023085"/>
    </source>
</evidence>
<dbReference type="InterPro" id="IPR000070">
    <property type="entry name" value="Pectinesterase_cat"/>
</dbReference>
<keyword evidence="8" id="KW-1185">Reference proteome</keyword>
<dbReference type="PaxDb" id="4081-Solyc10g052730.1.1"/>
<dbReference type="Proteomes" id="UP000004994">
    <property type="component" value="Chromosome 10"/>
</dbReference>
<reference evidence="7" key="2">
    <citation type="submission" date="2019-01" db="UniProtKB">
        <authorList>
            <consortium name="EnsemblPlants"/>
        </authorList>
    </citation>
    <scope>IDENTIFICATION</scope>
    <source>
        <strain evidence="7">cv. Heinz 1706</strain>
    </source>
</reference>
<evidence type="ECO:0000256" key="1">
    <source>
        <dbReference type="ARBA" id="ARBA00005184"/>
    </source>
</evidence>
<evidence type="ECO:0000256" key="5">
    <source>
        <dbReference type="ARBA" id="ARBA00047928"/>
    </source>
</evidence>
<dbReference type="STRING" id="4081.A0A3Q7IGM9"/>
<dbReference type="Pfam" id="PF01095">
    <property type="entry name" value="Pectinesterase"/>
    <property type="match status" value="1"/>
</dbReference>
<dbReference type="InParanoid" id="A0A3Q7IGM9"/>
<keyword evidence="3" id="KW-0063">Aspartyl esterase</keyword>
<dbReference type="InterPro" id="IPR011050">
    <property type="entry name" value="Pectin_lyase_fold/virulence"/>
</dbReference>
<dbReference type="GO" id="GO:0042545">
    <property type="term" value="P:cell wall modification"/>
    <property type="evidence" value="ECO:0007669"/>
    <property type="project" value="InterPro"/>
</dbReference>
<keyword evidence="2" id="KW-0378">Hydrolase</keyword>
<evidence type="ECO:0000256" key="2">
    <source>
        <dbReference type="ARBA" id="ARBA00022801"/>
    </source>
</evidence>
<proteinExistence type="predicted"/>
<dbReference type="Gene3D" id="2.160.20.10">
    <property type="entry name" value="Single-stranded right-handed beta-helix, Pectin lyase-like"/>
    <property type="match status" value="1"/>
</dbReference>
<evidence type="ECO:0000256" key="4">
    <source>
        <dbReference type="ARBA" id="ARBA00023316"/>
    </source>
</evidence>
<evidence type="ECO:0000259" key="6">
    <source>
        <dbReference type="Pfam" id="PF01095"/>
    </source>
</evidence>
<feature type="domain" description="Pectinesterase catalytic" evidence="6">
    <location>
        <begin position="2"/>
        <end position="98"/>
    </location>
</feature>
<dbReference type="GO" id="GO:0030599">
    <property type="term" value="F:pectinesterase activity"/>
    <property type="evidence" value="ECO:0007669"/>
    <property type="project" value="UniProtKB-EC"/>
</dbReference>
<protein>
    <recommendedName>
        <fullName evidence="6">Pectinesterase catalytic domain-containing protein</fullName>
    </recommendedName>
</protein>
<reference evidence="7" key="1">
    <citation type="journal article" date="2012" name="Nature">
        <title>The tomato genome sequence provides insights into fleshy fruit evolution.</title>
        <authorList>
            <consortium name="Tomato Genome Consortium"/>
        </authorList>
    </citation>
    <scope>NUCLEOTIDE SEQUENCE [LARGE SCALE GENOMIC DNA]</scope>
    <source>
        <strain evidence="7">cv. Heinz 1706</strain>
    </source>
</reference>
<dbReference type="AlphaFoldDB" id="A0A3Q7IGM9"/>
<organism evidence="7">
    <name type="scientific">Solanum lycopersicum</name>
    <name type="common">Tomato</name>
    <name type="synonym">Lycopersicon esculentum</name>
    <dbReference type="NCBI Taxonomy" id="4081"/>
    <lineage>
        <taxon>Eukaryota</taxon>
        <taxon>Viridiplantae</taxon>
        <taxon>Streptophyta</taxon>
        <taxon>Embryophyta</taxon>
        <taxon>Tracheophyta</taxon>
        <taxon>Spermatophyta</taxon>
        <taxon>Magnoliopsida</taxon>
        <taxon>eudicotyledons</taxon>
        <taxon>Gunneridae</taxon>
        <taxon>Pentapetalae</taxon>
        <taxon>asterids</taxon>
        <taxon>lamiids</taxon>
        <taxon>Solanales</taxon>
        <taxon>Solanaceae</taxon>
        <taxon>Solanoideae</taxon>
        <taxon>Solaneae</taxon>
        <taxon>Solanum</taxon>
        <taxon>Solanum subgen. Lycopersicon</taxon>
    </lineage>
</organism>